<organism evidence="2 3">
    <name type="scientific">Phocaeicola faecium</name>
    <dbReference type="NCBI Taxonomy" id="2762213"/>
    <lineage>
        <taxon>Bacteria</taxon>
        <taxon>Pseudomonadati</taxon>
        <taxon>Bacteroidota</taxon>
        <taxon>Bacteroidia</taxon>
        <taxon>Bacteroidales</taxon>
        <taxon>Bacteroidaceae</taxon>
        <taxon>Phocaeicola</taxon>
    </lineage>
</organism>
<dbReference type="InterPro" id="IPR036732">
    <property type="entry name" value="AFP_Neu5c_C_sf"/>
</dbReference>
<dbReference type="EMBL" id="JACSPQ010000001">
    <property type="protein sequence ID" value="MBD8001306.1"/>
    <property type="molecule type" value="Genomic_DNA"/>
</dbReference>
<dbReference type="InterPro" id="IPR006190">
    <property type="entry name" value="SAF_AFP_Neu5Ac"/>
</dbReference>
<evidence type="ECO:0000313" key="3">
    <source>
        <dbReference type="Proteomes" id="UP000616346"/>
    </source>
</evidence>
<dbReference type="InterPro" id="IPR013785">
    <property type="entry name" value="Aldolase_TIM"/>
</dbReference>
<dbReference type="PROSITE" id="PS50844">
    <property type="entry name" value="AFP_LIKE"/>
    <property type="match status" value="1"/>
</dbReference>
<protein>
    <submittedName>
        <fullName evidence="2">N-acetylneuraminate synthase family protein</fullName>
    </submittedName>
</protein>
<dbReference type="SUPFAM" id="SSF51569">
    <property type="entry name" value="Aldolase"/>
    <property type="match status" value="1"/>
</dbReference>
<dbReference type="RefSeq" id="WP_191709601.1">
    <property type="nucleotide sequence ID" value="NZ_JACSPQ010000001.1"/>
</dbReference>
<dbReference type="PANTHER" id="PTHR42966:SF1">
    <property type="entry name" value="SIALIC ACID SYNTHASE"/>
    <property type="match status" value="1"/>
</dbReference>
<dbReference type="Gene3D" id="3.20.20.70">
    <property type="entry name" value="Aldolase class I"/>
    <property type="match status" value="1"/>
</dbReference>
<dbReference type="InterPro" id="IPR057736">
    <property type="entry name" value="SAF_PseI/NeuA/NeuB"/>
</dbReference>
<proteinExistence type="predicted"/>
<evidence type="ECO:0000259" key="1">
    <source>
        <dbReference type="PROSITE" id="PS50844"/>
    </source>
</evidence>
<dbReference type="CDD" id="cd11615">
    <property type="entry name" value="SAF_NeuB_like"/>
    <property type="match status" value="1"/>
</dbReference>
<keyword evidence="3" id="KW-1185">Reference proteome</keyword>
<dbReference type="Pfam" id="PF03102">
    <property type="entry name" value="NeuB"/>
    <property type="match status" value="1"/>
</dbReference>
<dbReference type="Gene3D" id="3.90.1210.10">
    <property type="entry name" value="Antifreeze-like/N-acetylneuraminic acid synthase C-terminal domain"/>
    <property type="match status" value="1"/>
</dbReference>
<evidence type="ECO:0000313" key="2">
    <source>
        <dbReference type="EMBL" id="MBD8001306.1"/>
    </source>
</evidence>
<accession>A0ABR8V973</accession>
<sequence length="346" mass="38883">MKETYIIGEIGQNHNGSVDIAKLIVELIARPIKEEVFNLDLKPMNAVKMTKRDLSEELTTSQMNRIYDTPNSFGRTYGEHRAFLELTDEEHFEVYKYAKSLGLDFVETLCAIGCLSLLKLFTPDYLKVASRDLTNLPLLERLAETKIPIILSTGMAGKKELDEALDIITRYHSNISILHCVSQYPTHPDNLNLKTITYLKKHYGQYKIGFSDHTIGIAAPTVAVGMGAEIIEKHITIDRRMKGTDQAGSLGPDGVLRMVRDIRIAERWLGEEELYIDPAVASAKEKLERSIASKHFIKAGSVICQEDLHMLSPGDGYKWSDLDKVAGKIATKDIPANEIIYPDYLK</sequence>
<feature type="domain" description="AFP-like" evidence="1">
    <location>
        <begin position="290"/>
        <end position="346"/>
    </location>
</feature>
<dbReference type="Proteomes" id="UP000616346">
    <property type="component" value="Unassembled WGS sequence"/>
</dbReference>
<dbReference type="InterPro" id="IPR013974">
    <property type="entry name" value="SAF"/>
</dbReference>
<gene>
    <name evidence="2" type="ORF">H9626_03620</name>
</gene>
<reference evidence="2 3" key="1">
    <citation type="submission" date="2020-08" db="EMBL/GenBank/DDBJ databases">
        <title>A Genomic Blueprint of the Chicken Gut Microbiome.</title>
        <authorList>
            <person name="Gilroy R."/>
            <person name="Ravi A."/>
            <person name="Getino M."/>
            <person name="Pursley I."/>
            <person name="Horton D.L."/>
            <person name="Alikhan N.-F."/>
            <person name="Baker D."/>
            <person name="Gharbi K."/>
            <person name="Hall N."/>
            <person name="Watson M."/>
            <person name="Adriaenssens E.M."/>
            <person name="Foster-Nyarko E."/>
            <person name="Jarju S."/>
            <person name="Secka A."/>
            <person name="Antonio M."/>
            <person name="Oren A."/>
            <person name="Chaudhuri R."/>
            <person name="La Ragione R.M."/>
            <person name="Hildebrand F."/>
            <person name="Pallen M.J."/>
        </authorList>
    </citation>
    <scope>NUCLEOTIDE SEQUENCE [LARGE SCALE GENOMIC DNA]</scope>
    <source>
        <strain evidence="2 3">Sa1YUN3</strain>
    </source>
</reference>
<comment type="caution">
    <text evidence="2">The sequence shown here is derived from an EMBL/GenBank/DDBJ whole genome shotgun (WGS) entry which is preliminary data.</text>
</comment>
<dbReference type="InterPro" id="IPR051690">
    <property type="entry name" value="PseI-like"/>
</dbReference>
<name>A0ABR8V973_9BACT</name>
<dbReference type="Pfam" id="PF08666">
    <property type="entry name" value="SAF"/>
    <property type="match status" value="1"/>
</dbReference>
<dbReference type="PANTHER" id="PTHR42966">
    <property type="entry name" value="N-ACETYLNEURAMINATE SYNTHASE"/>
    <property type="match status" value="1"/>
</dbReference>
<dbReference type="SMART" id="SM00858">
    <property type="entry name" value="SAF"/>
    <property type="match status" value="1"/>
</dbReference>
<dbReference type="SUPFAM" id="SSF51269">
    <property type="entry name" value="AFP III-like domain"/>
    <property type="match status" value="1"/>
</dbReference>
<dbReference type="InterPro" id="IPR013132">
    <property type="entry name" value="PseI/NeuA/B-like_N"/>
</dbReference>